<evidence type="ECO:0000313" key="1">
    <source>
        <dbReference type="EMBL" id="KAH9783514.1"/>
    </source>
</evidence>
<accession>A0ACB8MDK9</accession>
<organism evidence="1 2">
    <name type="scientific">Citrus sinensis</name>
    <name type="common">Sweet orange</name>
    <name type="synonym">Citrus aurantium var. sinensis</name>
    <dbReference type="NCBI Taxonomy" id="2711"/>
    <lineage>
        <taxon>Eukaryota</taxon>
        <taxon>Viridiplantae</taxon>
        <taxon>Streptophyta</taxon>
        <taxon>Embryophyta</taxon>
        <taxon>Tracheophyta</taxon>
        <taxon>Spermatophyta</taxon>
        <taxon>Magnoliopsida</taxon>
        <taxon>eudicotyledons</taxon>
        <taxon>Gunneridae</taxon>
        <taxon>Pentapetalae</taxon>
        <taxon>rosids</taxon>
        <taxon>malvids</taxon>
        <taxon>Sapindales</taxon>
        <taxon>Rutaceae</taxon>
        <taxon>Aurantioideae</taxon>
        <taxon>Citrus</taxon>
    </lineage>
</organism>
<evidence type="ECO:0000313" key="2">
    <source>
        <dbReference type="Proteomes" id="UP000829398"/>
    </source>
</evidence>
<sequence length="1114" mass="127339">MIKELKEDRFVPALKKNLISMGALEAKGYKVTIEDDTMKFTHGAMNGVTEHMNRTLLEKVRCMLSNAGLDKKYWAEFVSYASHLINWLPSAAIGGKTPMEMWSEKHAQDYDSLRIFECPAYYHVKDSKLDPRARKASFVDSKVENKTKDVFQLVEFDATPYVPVSSTSKKGSTMEVSPVNPNRTPTPNVDDMLIVSKNRDEIERLKKQLASEFEMKDLGDAQRILGMEICRDKKNERLTQKSYLSQEERDYMARIPYASVVGSLMYTMVCTRPINLKQIVVNNVLGIVILISLEILTSEDQQQTTYSYWVEVRLAGVLQPLLQVVELTNGYESTLGFLYEAMKRADEAFKQHLDGKEKIRKESCWKLHGKLADWKPNKPNRYKESHANVASSTEEKTSSEISGFNKEQRKILQKMICHSLSQSTSQLQATSVKAQRSSFHVALNTSSDQGESWIVDSGASDYMTEDATLLHNYCPQTGYSSNQKGYRCYSLINQKVYNSMDVTFFEHEPYYPKSDIQGENVRESQFWDELLIKESSEIQHASPSLVLLPSDSNYTPNPNLEIPSSNSPSFSKHRSTQLESSQLHVYTRRKNENKESENLALLMQCHDSNLNSNPAQVHLSEADHSPELIVPVIDDADVPIALRKGVRSCTIHPIGNFVSYNSLSLVYRTFITSLDSVQIPRTIHETLKHPGWQKAVQDEVTALEKNRTWVITDLPAGKIPVGCKWIFAIKHKADGSIERLKARLVAKGFTQSYDIKNAFLNGDLEEEVYMEVPLRIERSHTKSKFSTEKKIAVLIVYVDDIILTGDFEEELQFLKQRLAHEFDIKDLGNLMYSLGMEIARSREGIAVTQQKYVLDLLMETGMLGCKPADTPMDSSKKFGTESESVPVDRGRYQRLVGRLIYLSHTRLDIGFVVSSVSQFMNNPREEHMEAVYRILRYLKLTPGKGLMFRKNNKREIDIYTYADHAWNIMDRCSTSGYCSYVWGNLVTWRSKKQSVVSQSIAESEFKSLAMGICEGIWIHRLLREREIIDKQPIMLFYDNQAAISIAKNPVHHDLMKPVEIDRHFILEKIENNTVHIVYIPTQHQTADILTKALPRTRFEELSCKLGMFNLYNPA</sequence>
<name>A0ACB8MDK9_CITSI</name>
<comment type="caution">
    <text evidence="1">The sequence shown here is derived from an EMBL/GenBank/DDBJ whole genome shotgun (WGS) entry which is preliminary data.</text>
</comment>
<protein>
    <submittedName>
        <fullName evidence="1">Uncharacterized protein</fullName>
    </submittedName>
</protein>
<keyword evidence="2" id="KW-1185">Reference proteome</keyword>
<gene>
    <name evidence="1" type="ORF">KPL71_009336</name>
</gene>
<proteinExistence type="predicted"/>
<dbReference type="EMBL" id="CM039172">
    <property type="protein sequence ID" value="KAH9783514.1"/>
    <property type="molecule type" value="Genomic_DNA"/>
</dbReference>
<reference evidence="2" key="1">
    <citation type="journal article" date="2023" name="Hortic. Res.">
        <title>A chromosome-level phased genome enabling allele-level studies in sweet orange: a case study on citrus Huanglongbing tolerance.</title>
        <authorList>
            <person name="Wu B."/>
            <person name="Yu Q."/>
            <person name="Deng Z."/>
            <person name="Duan Y."/>
            <person name="Luo F."/>
            <person name="Gmitter F. Jr."/>
        </authorList>
    </citation>
    <scope>NUCLEOTIDE SEQUENCE [LARGE SCALE GENOMIC DNA]</scope>
    <source>
        <strain evidence="2">cv. Valencia</strain>
    </source>
</reference>
<dbReference type="Proteomes" id="UP000829398">
    <property type="component" value="Chromosome 3"/>
</dbReference>